<accession>A0A0W8FB55</accession>
<proteinExistence type="inferred from homology"/>
<dbReference type="NCBIfam" id="NF002554">
    <property type="entry name" value="PRK02114.1"/>
    <property type="match status" value="1"/>
</dbReference>
<organism evidence="5">
    <name type="scientific">hydrocarbon metagenome</name>
    <dbReference type="NCBI Taxonomy" id="938273"/>
    <lineage>
        <taxon>unclassified sequences</taxon>
        <taxon>metagenomes</taxon>
        <taxon>ecological metagenomes</taxon>
    </lineage>
</organism>
<sequence>MEINGVQIDDTFAEAFPIKMARVQITAVTERWALEAAREATGFGTSVIGCPAEAGIECLVDGRETVDGRPGVNILLCNMGFKNLENSLLMRLGQCVLTAPTAAAFSGMHDAEKQFDTGKKLSFFGDGYQKTEEMFGRNIWKIPLMSGDFIIENSFGAVEGIAGGNFLILGQNQMSGLMAAEAAIDSIRKVKGVITPFPGGVVSSGSKVGSKYKFLKASTNSAFCTSLREDGVCVLAEDVSCVFEIVINGVDREAIENAMRAGIHAACQVPGILKITAANYEGKLGIHHFPLHSVLE</sequence>
<keyword evidence="2 5" id="KW-0808">Transferase</keyword>
<evidence type="ECO:0000256" key="1">
    <source>
        <dbReference type="ARBA" id="ARBA00006770"/>
    </source>
</evidence>
<evidence type="ECO:0000259" key="4">
    <source>
        <dbReference type="Pfam" id="PF02741"/>
    </source>
</evidence>
<dbReference type="AlphaFoldDB" id="A0A0W8FB55"/>
<dbReference type="EC" id="2.3.1.101" evidence="5"/>
<evidence type="ECO:0000313" key="5">
    <source>
        <dbReference type="EMBL" id="KUG18103.1"/>
    </source>
</evidence>
<dbReference type="InterPro" id="IPR002770">
    <property type="entry name" value="ForMFR_H4MPT_ForTrfase_C"/>
</dbReference>
<dbReference type="SUPFAM" id="SSF55112">
    <property type="entry name" value="Formylmethanofuran:tetrahydromethanopterin formyltransferase"/>
    <property type="match status" value="2"/>
</dbReference>
<dbReference type="HAMAP" id="MF_00579">
    <property type="entry name" value="FTR"/>
    <property type="match status" value="1"/>
</dbReference>
<gene>
    <name evidence="5" type="ORF">ASZ90_012179</name>
</gene>
<feature type="domain" description="Formylmethanofuran: tetrahydromethanopterin formyltransferase Ftr C-terminal" evidence="4">
    <location>
        <begin position="147"/>
        <end position="293"/>
    </location>
</feature>
<keyword evidence="5" id="KW-0012">Acyltransferase</keyword>
<name>A0A0W8FB55_9ZZZZ</name>
<protein>
    <submittedName>
        <fullName evidence="5">Formylmethanofuran--tetrahydromethanopterin n-formyltransferase</fullName>
        <ecNumber evidence="5">2.3.1.101</ecNumber>
    </submittedName>
</protein>
<dbReference type="EMBL" id="LNQE01001402">
    <property type="protein sequence ID" value="KUG18103.1"/>
    <property type="molecule type" value="Genomic_DNA"/>
</dbReference>
<dbReference type="Pfam" id="PF02741">
    <property type="entry name" value="FTR_C"/>
    <property type="match status" value="1"/>
</dbReference>
<dbReference type="NCBIfam" id="TIGR03119">
    <property type="entry name" value="one_C_fhcD"/>
    <property type="match status" value="1"/>
</dbReference>
<dbReference type="GO" id="GO:0030270">
    <property type="term" value="F:formylmethanofuran-tetrahydromethanopterin N-formyltransferase activity"/>
    <property type="evidence" value="ECO:0007669"/>
    <property type="project" value="UniProtKB-EC"/>
</dbReference>
<reference evidence="5" key="1">
    <citation type="journal article" date="2015" name="Proc. Natl. Acad. Sci. U.S.A.">
        <title>Networks of energetic and metabolic interactions define dynamics in microbial communities.</title>
        <authorList>
            <person name="Embree M."/>
            <person name="Liu J.K."/>
            <person name="Al-Bassam M.M."/>
            <person name="Zengler K."/>
        </authorList>
    </citation>
    <scope>NUCLEOTIDE SEQUENCE</scope>
</reference>
<dbReference type="Pfam" id="PF01913">
    <property type="entry name" value="FTR"/>
    <property type="match status" value="1"/>
</dbReference>
<dbReference type="InterPro" id="IPR014053">
    <property type="entry name" value="ForMFR_H4MPT_ForTrfase"/>
</dbReference>
<evidence type="ECO:0000256" key="2">
    <source>
        <dbReference type="ARBA" id="ARBA00022679"/>
    </source>
</evidence>
<feature type="domain" description="Formylmethanofuran: tetrahydromethanopterin formyltransferase Ftr N-terminal" evidence="3">
    <location>
        <begin position="1"/>
        <end position="144"/>
    </location>
</feature>
<dbReference type="PIRSF" id="PIRSF006414">
    <property type="entry name" value="Ftr_formyl_trnsf"/>
    <property type="match status" value="1"/>
</dbReference>
<dbReference type="InterPro" id="IPR022667">
    <property type="entry name" value="ForMFR_H4MPT_ForTrfase_N"/>
</dbReference>
<comment type="similarity">
    <text evidence="1">Belongs to the FTR family.</text>
</comment>
<dbReference type="InterPro" id="IPR023447">
    <property type="entry name" value="ForMFR_H4MPT_ForTrfase_fd-like"/>
</dbReference>
<dbReference type="GO" id="GO:0006730">
    <property type="term" value="P:one-carbon metabolic process"/>
    <property type="evidence" value="ECO:0007669"/>
    <property type="project" value="InterPro"/>
</dbReference>
<comment type="caution">
    <text evidence="5">The sequence shown here is derived from an EMBL/GenBank/DDBJ whole genome shotgun (WGS) entry which is preliminary data.</text>
</comment>
<dbReference type="Gene3D" id="3.30.70.520">
    <property type="match status" value="2"/>
</dbReference>
<evidence type="ECO:0000259" key="3">
    <source>
        <dbReference type="Pfam" id="PF01913"/>
    </source>
</evidence>